<gene>
    <name evidence="1" type="primary">236</name>
    <name evidence="1" type="ORF">SEA_DAUBENSKI_241</name>
</gene>
<dbReference type="RefSeq" id="YP_010104965.1">
    <property type="nucleotide sequence ID" value="NC_055822.1"/>
</dbReference>
<accession>A0A5Q2WGI0</accession>
<evidence type="ECO:0000313" key="2">
    <source>
        <dbReference type="Proteomes" id="UP000375470"/>
    </source>
</evidence>
<name>A0A5Q2WGI0_9CAUD</name>
<sequence length="92" mass="10890">MLEQLAWRYLARRMKVHRKAKRHHQADHIRAALATREQKQCSLCCILENTDWLAWATRFDPTSDMDKDSELYAGVIEDESRFDDVVRRTGLD</sequence>
<keyword evidence="2" id="KW-1185">Reference proteome</keyword>
<proteinExistence type="predicted"/>
<reference evidence="1 2" key="1">
    <citation type="submission" date="2019-09" db="EMBL/GenBank/DDBJ databases">
        <authorList>
            <person name="Cummings J.R."/>
            <person name="Eaglin Z.M."/>
            <person name="Kluemper A.J."/>
            <person name="Powell E.A."/>
            <person name="Stamm J."/>
            <person name="Thompson S.A."/>
            <person name="Tolsma S."/>
            <person name="Caruso S.M."/>
            <person name="Garlena R.A."/>
            <person name="Russell D.A."/>
            <person name="Pope W.H."/>
            <person name="Jacobs-Se D."/>
            <person name="Hatfull G.F."/>
        </authorList>
    </citation>
    <scope>NUCLEOTIDE SEQUENCE [LARGE SCALE GENOMIC DNA]</scope>
</reference>
<dbReference type="KEGG" id="vg:65122950"/>
<dbReference type="EMBL" id="MN444876">
    <property type="protein sequence ID" value="QGH76508.1"/>
    <property type="molecule type" value="Genomic_DNA"/>
</dbReference>
<dbReference type="GeneID" id="65122950"/>
<dbReference type="Proteomes" id="UP000375470">
    <property type="component" value="Segment"/>
</dbReference>
<organism evidence="1 2">
    <name type="scientific">Streptomyces phage Daubenski</name>
    <dbReference type="NCBI Taxonomy" id="2653725"/>
    <lineage>
        <taxon>Viruses</taxon>
        <taxon>Duplodnaviria</taxon>
        <taxon>Heunggongvirae</taxon>
        <taxon>Uroviricota</taxon>
        <taxon>Caudoviricetes</taxon>
        <taxon>Stanwilliamsviridae</taxon>
        <taxon>Boydwoodruffvirinae</taxon>
        <taxon>Samistivirus</taxon>
        <taxon>Samistivirus daubenski</taxon>
    </lineage>
</organism>
<evidence type="ECO:0000313" key="1">
    <source>
        <dbReference type="EMBL" id="QGH76508.1"/>
    </source>
</evidence>
<protein>
    <submittedName>
        <fullName evidence="1">Uncharacterized protein</fullName>
    </submittedName>
</protein>